<reference evidence="2 3" key="1">
    <citation type="submission" date="2013-11" db="EMBL/GenBank/DDBJ databases">
        <title>The Damaraland mole rat (Fukomys damarensis) genome and evolution of African mole rats.</title>
        <authorList>
            <person name="Gladyshev V.N."/>
            <person name="Fang X."/>
        </authorList>
    </citation>
    <scope>NUCLEOTIDE SEQUENCE [LARGE SCALE GENOMIC DNA]</scope>
    <source>
        <tissue evidence="2">Liver</tissue>
    </source>
</reference>
<evidence type="ECO:0000313" key="2">
    <source>
        <dbReference type="EMBL" id="KFO38160.1"/>
    </source>
</evidence>
<dbReference type="AlphaFoldDB" id="A0A091E6E6"/>
<sequence>MSQARQGHRKEESDYSKDGQRSRQPECTLQRPGILALERQPAKRSSHGAGTLGAPALRAGDVSTECSMKRLCLACQPGVRTEAEDDAAVGFQLSD</sequence>
<feature type="region of interest" description="Disordered" evidence="1">
    <location>
        <begin position="1"/>
        <end position="55"/>
    </location>
</feature>
<organism evidence="2 3">
    <name type="scientific">Fukomys damarensis</name>
    <name type="common">Damaraland mole rat</name>
    <name type="synonym">Cryptomys damarensis</name>
    <dbReference type="NCBI Taxonomy" id="885580"/>
    <lineage>
        <taxon>Eukaryota</taxon>
        <taxon>Metazoa</taxon>
        <taxon>Chordata</taxon>
        <taxon>Craniata</taxon>
        <taxon>Vertebrata</taxon>
        <taxon>Euteleostomi</taxon>
        <taxon>Mammalia</taxon>
        <taxon>Eutheria</taxon>
        <taxon>Euarchontoglires</taxon>
        <taxon>Glires</taxon>
        <taxon>Rodentia</taxon>
        <taxon>Hystricomorpha</taxon>
        <taxon>Bathyergidae</taxon>
        <taxon>Fukomys</taxon>
    </lineage>
</organism>
<dbReference type="EMBL" id="KN120610">
    <property type="protein sequence ID" value="KFO38160.1"/>
    <property type="molecule type" value="Genomic_DNA"/>
</dbReference>
<evidence type="ECO:0000256" key="1">
    <source>
        <dbReference type="SAM" id="MobiDB-lite"/>
    </source>
</evidence>
<name>A0A091E6E6_FUKDA</name>
<feature type="compositionally biased region" description="Basic and acidic residues" evidence="1">
    <location>
        <begin position="9"/>
        <end position="24"/>
    </location>
</feature>
<dbReference type="Proteomes" id="UP000028990">
    <property type="component" value="Unassembled WGS sequence"/>
</dbReference>
<keyword evidence="3" id="KW-1185">Reference proteome</keyword>
<evidence type="ECO:0000313" key="3">
    <source>
        <dbReference type="Proteomes" id="UP000028990"/>
    </source>
</evidence>
<gene>
    <name evidence="2" type="ORF">H920_00435</name>
</gene>
<protein>
    <submittedName>
        <fullName evidence="2">Uncharacterized protein</fullName>
    </submittedName>
</protein>
<accession>A0A091E6E6</accession>
<proteinExistence type="predicted"/>